<dbReference type="PANTHER" id="PTHR32332">
    <property type="entry name" value="2-NITROPROPANE DIOXYGENASE"/>
    <property type="match status" value="1"/>
</dbReference>
<evidence type="ECO:0000256" key="2">
    <source>
        <dbReference type="ARBA" id="ARBA00022643"/>
    </source>
</evidence>
<evidence type="ECO:0000313" key="5">
    <source>
        <dbReference type="Proteomes" id="UP000320386"/>
    </source>
</evidence>
<dbReference type="AlphaFoldDB" id="A0A518BXJ1"/>
<keyword evidence="2" id="KW-0288">FMN</keyword>
<gene>
    <name evidence="4" type="ORF">Pan265_15260</name>
</gene>
<dbReference type="CDD" id="cd04730">
    <property type="entry name" value="NPD_like"/>
    <property type="match status" value="1"/>
</dbReference>
<evidence type="ECO:0000256" key="1">
    <source>
        <dbReference type="ARBA" id="ARBA00022630"/>
    </source>
</evidence>
<evidence type="ECO:0000256" key="3">
    <source>
        <dbReference type="ARBA" id="ARBA00023002"/>
    </source>
</evidence>
<proteinExistence type="predicted"/>
<organism evidence="4 5">
    <name type="scientific">Mucisphaera calidilacus</name>
    <dbReference type="NCBI Taxonomy" id="2527982"/>
    <lineage>
        <taxon>Bacteria</taxon>
        <taxon>Pseudomonadati</taxon>
        <taxon>Planctomycetota</taxon>
        <taxon>Phycisphaerae</taxon>
        <taxon>Phycisphaerales</taxon>
        <taxon>Phycisphaeraceae</taxon>
        <taxon>Mucisphaera</taxon>
    </lineage>
</organism>
<protein>
    <submittedName>
        <fullName evidence="4">Nitronate monooxygenase</fullName>
        <ecNumber evidence="4">1.13.12.16</ecNumber>
    </submittedName>
</protein>
<reference evidence="4 5" key="1">
    <citation type="submission" date="2019-02" db="EMBL/GenBank/DDBJ databases">
        <title>Deep-cultivation of Planctomycetes and their phenomic and genomic characterization uncovers novel biology.</title>
        <authorList>
            <person name="Wiegand S."/>
            <person name="Jogler M."/>
            <person name="Boedeker C."/>
            <person name="Pinto D."/>
            <person name="Vollmers J."/>
            <person name="Rivas-Marin E."/>
            <person name="Kohn T."/>
            <person name="Peeters S.H."/>
            <person name="Heuer A."/>
            <person name="Rast P."/>
            <person name="Oberbeckmann S."/>
            <person name="Bunk B."/>
            <person name="Jeske O."/>
            <person name="Meyerdierks A."/>
            <person name="Storesund J.E."/>
            <person name="Kallscheuer N."/>
            <person name="Luecker S."/>
            <person name="Lage O.M."/>
            <person name="Pohl T."/>
            <person name="Merkel B.J."/>
            <person name="Hornburger P."/>
            <person name="Mueller R.-W."/>
            <person name="Bruemmer F."/>
            <person name="Labrenz M."/>
            <person name="Spormann A.M."/>
            <person name="Op den Camp H."/>
            <person name="Overmann J."/>
            <person name="Amann R."/>
            <person name="Jetten M.S.M."/>
            <person name="Mascher T."/>
            <person name="Medema M.H."/>
            <person name="Devos D.P."/>
            <person name="Kaster A.-K."/>
            <person name="Ovreas L."/>
            <person name="Rohde M."/>
            <person name="Galperin M.Y."/>
            <person name="Jogler C."/>
        </authorList>
    </citation>
    <scope>NUCLEOTIDE SEQUENCE [LARGE SCALE GENOMIC DNA]</scope>
    <source>
        <strain evidence="4 5">Pan265</strain>
    </source>
</reference>
<dbReference type="RefSeq" id="WP_145445844.1">
    <property type="nucleotide sequence ID" value="NZ_CP036280.1"/>
</dbReference>
<accession>A0A518BXJ1</accession>
<dbReference type="Proteomes" id="UP000320386">
    <property type="component" value="Chromosome"/>
</dbReference>
<dbReference type="SUPFAM" id="SSF51412">
    <property type="entry name" value="Inosine monophosphate dehydrogenase (IMPDH)"/>
    <property type="match status" value="1"/>
</dbReference>
<keyword evidence="4" id="KW-0503">Monooxygenase</keyword>
<dbReference type="GO" id="GO:0018580">
    <property type="term" value="F:nitronate monooxygenase activity"/>
    <property type="evidence" value="ECO:0007669"/>
    <property type="project" value="UniProtKB-EC"/>
</dbReference>
<dbReference type="PANTHER" id="PTHR32332:SF18">
    <property type="entry name" value="2-NITROPROPANE DIOXYGENASE"/>
    <property type="match status" value="1"/>
</dbReference>
<dbReference type="EC" id="1.13.12.16" evidence="4"/>
<dbReference type="OrthoDB" id="9778912at2"/>
<keyword evidence="3 4" id="KW-0560">Oxidoreductase</keyword>
<dbReference type="EMBL" id="CP036280">
    <property type="protein sequence ID" value="QDU71674.1"/>
    <property type="molecule type" value="Genomic_DNA"/>
</dbReference>
<dbReference type="InterPro" id="IPR013785">
    <property type="entry name" value="Aldolase_TIM"/>
</dbReference>
<keyword evidence="1" id="KW-0285">Flavoprotein</keyword>
<dbReference type="KEGG" id="mcad:Pan265_15260"/>
<sequence length="360" mass="37853">MTIPALNIGGLSIPTPIIQGGMGIGVSLAGLAAAVANAGGCGVISAAGVGNAEADFKSNFVEANSRALAEQIRKARAATSGVLGVNIMVALTNFAETVKTAVREKIDIIFSGAGLPLDLPSHVPDENGPRLVPIVSSARAAALICRKWIANYNRCPDAIVVEGPMAGGHLGFKPKQLDDEEYALEKLVPQVVEAARPFAEQVGRDIPIIAAGGVYTGADIHKYFQLGASGVQLGTRFVATHECDADIAFKNAYINASEHDVQIISSPLGMPGRAIRNTFVEHVEADGKKPYSCPYHCLKTCDYTNTPYCISVALTIAKNGRCDHGLIFAGQNVHRVNSIVSVQELMNELTDEYAAAAATD</sequence>
<dbReference type="InterPro" id="IPR004136">
    <property type="entry name" value="NMO"/>
</dbReference>
<dbReference type="Pfam" id="PF03060">
    <property type="entry name" value="NMO"/>
    <property type="match status" value="1"/>
</dbReference>
<dbReference type="Gene3D" id="3.20.20.70">
    <property type="entry name" value="Aldolase class I"/>
    <property type="match status" value="1"/>
</dbReference>
<evidence type="ECO:0000313" key="4">
    <source>
        <dbReference type="EMBL" id="QDU71674.1"/>
    </source>
</evidence>
<keyword evidence="5" id="KW-1185">Reference proteome</keyword>
<name>A0A518BXJ1_9BACT</name>